<comment type="caution">
    <text evidence="2">The sequence shown here is derived from an EMBL/GenBank/DDBJ whole genome shotgun (WGS) entry which is preliminary data.</text>
</comment>
<dbReference type="AlphaFoldDB" id="A0A7J9DQX6"/>
<reference evidence="2 3" key="1">
    <citation type="journal article" date="2019" name="Genome Biol. Evol.">
        <title>Insights into the evolution of the New World diploid cottons (Gossypium, subgenus Houzingenia) based on genome sequencing.</title>
        <authorList>
            <person name="Grover C.E."/>
            <person name="Arick M.A. 2nd"/>
            <person name="Thrash A."/>
            <person name="Conover J.L."/>
            <person name="Sanders W.S."/>
            <person name="Peterson D.G."/>
            <person name="Frelichowski J.E."/>
            <person name="Scheffler J.A."/>
            <person name="Scheffler B.E."/>
            <person name="Wendel J.F."/>
        </authorList>
    </citation>
    <scope>NUCLEOTIDE SEQUENCE [LARGE SCALE GENOMIC DNA]</scope>
    <source>
        <strain evidence="2">8</strain>
        <tissue evidence="2">Leaf</tissue>
    </source>
</reference>
<keyword evidence="3" id="KW-1185">Reference proteome</keyword>
<feature type="compositionally biased region" description="Basic residues" evidence="1">
    <location>
        <begin position="31"/>
        <end position="40"/>
    </location>
</feature>
<feature type="region of interest" description="Disordered" evidence="1">
    <location>
        <begin position="20"/>
        <end position="40"/>
    </location>
</feature>
<evidence type="ECO:0000313" key="2">
    <source>
        <dbReference type="EMBL" id="MBA0763162.1"/>
    </source>
</evidence>
<dbReference type="EMBL" id="JABEZW010000004">
    <property type="protein sequence ID" value="MBA0763162.1"/>
    <property type="molecule type" value="Genomic_DNA"/>
</dbReference>
<feature type="non-terminal residue" evidence="2">
    <location>
        <position position="40"/>
    </location>
</feature>
<accession>A0A7J9DQX6</accession>
<evidence type="ECO:0000256" key="1">
    <source>
        <dbReference type="SAM" id="MobiDB-lite"/>
    </source>
</evidence>
<evidence type="ECO:0000313" key="3">
    <source>
        <dbReference type="Proteomes" id="UP000593568"/>
    </source>
</evidence>
<proteinExistence type="predicted"/>
<dbReference type="Proteomes" id="UP000593568">
    <property type="component" value="Unassembled WGS sequence"/>
</dbReference>
<gene>
    <name evidence="2" type="ORF">Gotri_012665</name>
</gene>
<sequence>MDVKTMFPWMRWMSRLHNHNRQRQTKIVPHFQRRRKKKDL</sequence>
<protein>
    <submittedName>
        <fullName evidence="2">Uncharacterized protein</fullName>
    </submittedName>
</protein>
<name>A0A7J9DQX6_9ROSI</name>
<organism evidence="2 3">
    <name type="scientific">Gossypium trilobum</name>
    <dbReference type="NCBI Taxonomy" id="34281"/>
    <lineage>
        <taxon>Eukaryota</taxon>
        <taxon>Viridiplantae</taxon>
        <taxon>Streptophyta</taxon>
        <taxon>Embryophyta</taxon>
        <taxon>Tracheophyta</taxon>
        <taxon>Spermatophyta</taxon>
        <taxon>Magnoliopsida</taxon>
        <taxon>eudicotyledons</taxon>
        <taxon>Gunneridae</taxon>
        <taxon>Pentapetalae</taxon>
        <taxon>rosids</taxon>
        <taxon>malvids</taxon>
        <taxon>Malvales</taxon>
        <taxon>Malvaceae</taxon>
        <taxon>Malvoideae</taxon>
        <taxon>Gossypium</taxon>
    </lineage>
</organism>